<gene>
    <name evidence="1" type="ORF">BAZ10_01755</name>
</gene>
<reference evidence="1 2" key="1">
    <citation type="submission" date="2016-06" db="EMBL/GenBank/DDBJ databases">
        <title>Revisiting the taxonomy of the Elizabethkingia Genus based on Whole-Genome Sequencing, Optical Mapping, and MALDI-TOF.</title>
        <authorList>
            <person name="Nicholson A.C."/>
        </authorList>
    </citation>
    <scope>NUCLEOTIDE SEQUENCE [LARGE SCALE GENOMIC DNA]</scope>
    <source>
        <strain evidence="1 2">G4070</strain>
    </source>
</reference>
<protein>
    <recommendedName>
        <fullName evidence="3">Apea-like HEPN domain-containing protein</fullName>
    </recommendedName>
</protein>
<dbReference type="AlphaFoldDB" id="A0A1T3MN88"/>
<dbReference type="Proteomes" id="UP000190813">
    <property type="component" value="Unassembled WGS sequence"/>
</dbReference>
<keyword evidence="2" id="KW-1185">Reference proteome</keyword>
<comment type="caution">
    <text evidence="1">The sequence shown here is derived from an EMBL/GenBank/DDBJ whole genome shotgun (WGS) entry which is preliminary data.</text>
</comment>
<dbReference type="RefSeq" id="WP_078771578.1">
    <property type="nucleotide sequence ID" value="NZ_MAHX01000013.1"/>
</dbReference>
<proteinExistence type="predicted"/>
<organism evidence="1 2">
    <name type="scientific">Elizabethkingia occulta</name>
    <dbReference type="NCBI Taxonomy" id="1867263"/>
    <lineage>
        <taxon>Bacteria</taxon>
        <taxon>Pseudomonadati</taxon>
        <taxon>Bacteroidota</taxon>
        <taxon>Flavobacteriia</taxon>
        <taxon>Flavobacteriales</taxon>
        <taxon>Weeksellaceae</taxon>
        <taxon>Elizabethkingia</taxon>
    </lineage>
</organism>
<name>A0A1T3MN88_9FLAO</name>
<dbReference type="EMBL" id="MAHX01000013">
    <property type="protein sequence ID" value="OPC65986.1"/>
    <property type="molecule type" value="Genomic_DNA"/>
</dbReference>
<accession>A0A1T3MN88</accession>
<evidence type="ECO:0000313" key="2">
    <source>
        <dbReference type="Proteomes" id="UP000190813"/>
    </source>
</evidence>
<sequence length="368" mass="43052">MSTKIQWLIPCYFDADDSSDEEIILDITDNVKHILTLNISEKKIEYGFNYGLKTFVSDEVEKVLIKILPKFRSGFVETNRVQNYVFNNLGMIYSYFNVDNNYKNWHYSTGIAIIETQLTRKTIIPSRDQIKNLNSIPYDFIQSYNQYKALQKEISFLFLSALHLTFPTTSVMGLNNVFNGGIIHFKSKKRNFYEDLKTDVFMHHVLITKSRIINLKDNLSGIAKVWDCNLWSLKRYLISVESHVEDMDKLLDLVYAMEGLFEKNASSDFMKLFCIIHLTQNKNDAKKMKGILDAVFKIRNEIAHGGSYYRGYEYIKLNGKDVLSQDIYWEMKVIVSQLIILGINKILNNKEVRNLNFKIDDLYDKIYT</sequence>
<evidence type="ECO:0000313" key="1">
    <source>
        <dbReference type="EMBL" id="OPC65986.1"/>
    </source>
</evidence>
<evidence type="ECO:0008006" key="3">
    <source>
        <dbReference type="Google" id="ProtNLM"/>
    </source>
</evidence>